<feature type="region of interest" description="Disordered" evidence="1">
    <location>
        <begin position="1056"/>
        <end position="1099"/>
    </location>
</feature>
<dbReference type="SUPFAM" id="SSF160443">
    <property type="entry name" value="SMR domain-like"/>
    <property type="match status" value="1"/>
</dbReference>
<dbReference type="InterPro" id="IPR003892">
    <property type="entry name" value="CUE"/>
</dbReference>
<feature type="compositionally biased region" description="Polar residues" evidence="1">
    <location>
        <begin position="325"/>
        <end position="350"/>
    </location>
</feature>
<feature type="region of interest" description="Disordered" evidence="1">
    <location>
        <begin position="670"/>
        <end position="765"/>
    </location>
</feature>
<evidence type="ECO:0000259" key="2">
    <source>
        <dbReference type="PROSITE" id="PS50828"/>
    </source>
</evidence>
<evidence type="ECO:0000256" key="1">
    <source>
        <dbReference type="SAM" id="MobiDB-lite"/>
    </source>
</evidence>
<feature type="compositionally biased region" description="Polar residues" evidence="1">
    <location>
        <begin position="1089"/>
        <end position="1099"/>
    </location>
</feature>
<feature type="compositionally biased region" description="Low complexity" evidence="1">
    <location>
        <begin position="899"/>
        <end position="911"/>
    </location>
</feature>
<feature type="domain" description="Smr" evidence="2">
    <location>
        <begin position="1532"/>
        <end position="1612"/>
    </location>
</feature>
<dbReference type="Pfam" id="PF13671">
    <property type="entry name" value="AAA_33"/>
    <property type="match status" value="1"/>
</dbReference>
<dbReference type="InterPro" id="IPR027417">
    <property type="entry name" value="P-loop_NTPase"/>
</dbReference>
<sequence>MPRRRNQSPDAPSSGKDSTEKVPKDNDVQLRWRENTLFELQNMFSGSIDPGVVQLVLSESDYNVNDAVEKLFVLSGIEQGQTESQAIPDSRPSKSSLENQKPNYQHGISNAGRVAHKVDSQFNGIQAGASSDNSSSSVIKSSFTQTSKGKIALLSQYSTSDGHHQGEVSRSLPHYKPTSGVSYGADRTVSPEGVLLHVGTDNTSSVTSSGLPDFPDYVALQFNTLTNQANTPYAELLSSQKPTIHQRDMQSEDLEPPAGPDHYEHSKPKTINLPIHDQELKGNLESYSKQVISGSSSTEQTKKIPLGCSEKKPLDFEFSKKEQQVESSSATDRSDNTNPRVSCNEGQRTSNDPNCNYNYLNFYQNTSKTSLKHNDDTPQLQHRTNTVQQLQLHHNENSKSKETMSQPPAIQRQIYPYLRPQGFSQTSNVSQQRFPIMPVVPAVWHPGLLTQRFPGHVPTQYLQGPLSTNPCFSFGAPCMAAVTRPVRHGCGVRGSMSPPTKQKVLILMRGLPGSGKTFLAQKLKGRDGVVLSTDDYFYRNQRYKFDASSLGEAHEWNQSRAKTAMESQQSPLIIDNTNTQSWEMKPYISMAVKYGYHIKIVEPNTPWKWDVKELVRRNQHGVTYAAITRMKERYEHNLSVETLKKSERHTDARKTEDELETKKVIDIKSYSGGPRAQTSSIQTGSADLITSPTKGCRVSSGKRTASKQEESGNISSPKVTECANTSSVGDGIHGHTGLSTRGFDRPEETDCKSKTGGSKKSECNSKIRGIDNSEFGEGAHALISSFSPKPQRAPRMRIKRSPNTQQSVTAKLSSLDYKGDKSDKLRGTFTSHENHEIIREIEKSREGISPKKLSAVSCVEKLSALASLAYTRTSPPPDHLDGTLEKSRPGVETVEESRSSPSPFLDSSFISQTSPEENGHHFQCVDEEQENDERACETCTGEASKEVHITSKVNCDEYLESGKSLPLKNILDGDAILRGENDAHIGEPSESKYFPTPPPLSEILASASRTRSKSRSKSTSEPLQLVTDNANSLQENGNHLYSEPNLTEKALEHEVCDGNRDPKDRTFDEDVSTSKQSQSNLPYLPNPLQPSSSENSQNQRHAGLEFLKTCFPDVDCDLMNAILTAKGGDLTKVVDELLIRSKAPSAELSTFPADSLYFASQQEIFDSPSRVVQKSSSPTEETVNAASAPQTQINVGGENNKLPGELSSQMYSAPKVSSQAQSPRSNTTFQLTLEPAVALHLIELFGPFAGVDFQDNISREDLVIAVDCSLARQLYKKWEHTIQTRKGIPVAGLGCKQRAKGKPTVNNQLDRDQIPDIQRSTPRFPTEPQATGTLREIMDEQLAVELSRNLPNVTEQDMATKLKKQKLFEMFPGIDPVALEEVFQANGFELAPSVEAVKASCNLSGQDAPTTVIASGFSGQFVDKKATKEERAEDWSWLDLDVPSRPNSDVSSFQTLEDPSYLDYRAEAFQHYNLRDECFKKAALAFSKKQGQLAQFYAQQGHLHTEKIKEANARAAALILDQKNELTDDNTIDLHGLHVTEAIEALENMLSERIDSCSSLARKGCKFLNVVTGRGNHSRGGKARIKPAIIEYLKKHNYRFTEPHPGLVKVFL</sequence>
<dbReference type="Gene3D" id="3.30.1370.110">
    <property type="match status" value="1"/>
</dbReference>
<comment type="caution">
    <text evidence="3">The sequence shown here is derived from an EMBL/GenBank/DDBJ whole genome shotgun (WGS) entry which is preliminary data.</text>
</comment>
<feature type="compositionally biased region" description="Polar residues" evidence="1">
    <location>
        <begin position="711"/>
        <end position="728"/>
    </location>
</feature>
<feature type="compositionally biased region" description="Basic and acidic residues" evidence="1">
    <location>
        <begin position="742"/>
        <end position="765"/>
    </location>
</feature>
<dbReference type="InterPro" id="IPR052772">
    <property type="entry name" value="Endo/PolyKinase_Domain-Protein"/>
</dbReference>
<feature type="region of interest" description="Disordered" evidence="1">
    <location>
        <begin position="785"/>
        <end position="807"/>
    </location>
</feature>
<proteinExistence type="predicted"/>
<evidence type="ECO:0000313" key="3">
    <source>
        <dbReference type="EMBL" id="CAH3125147.1"/>
    </source>
</evidence>
<dbReference type="Pfam" id="PF01713">
    <property type="entry name" value="Smr"/>
    <property type="match status" value="1"/>
</dbReference>
<dbReference type="InterPro" id="IPR013899">
    <property type="entry name" value="DUF1771"/>
</dbReference>
<dbReference type="SMART" id="SM01162">
    <property type="entry name" value="DUF1771"/>
    <property type="match status" value="1"/>
</dbReference>
<feature type="region of interest" description="Disordered" evidence="1">
    <location>
        <begin position="1"/>
        <end position="28"/>
    </location>
</feature>
<dbReference type="EMBL" id="CALNXJ010000021">
    <property type="protein sequence ID" value="CAH3125147.1"/>
    <property type="molecule type" value="Genomic_DNA"/>
</dbReference>
<dbReference type="GO" id="GO:0043130">
    <property type="term" value="F:ubiquitin binding"/>
    <property type="evidence" value="ECO:0007669"/>
    <property type="project" value="InterPro"/>
</dbReference>
<organism evidence="3 4">
    <name type="scientific">Pocillopora meandrina</name>
    <dbReference type="NCBI Taxonomy" id="46732"/>
    <lineage>
        <taxon>Eukaryota</taxon>
        <taxon>Metazoa</taxon>
        <taxon>Cnidaria</taxon>
        <taxon>Anthozoa</taxon>
        <taxon>Hexacorallia</taxon>
        <taxon>Scleractinia</taxon>
        <taxon>Astrocoeniina</taxon>
        <taxon>Pocilloporidae</taxon>
        <taxon>Pocillopora</taxon>
    </lineage>
</organism>
<feature type="compositionally biased region" description="Basic and acidic residues" evidence="1">
    <location>
        <begin position="878"/>
        <end position="889"/>
    </location>
</feature>
<dbReference type="Proteomes" id="UP001159428">
    <property type="component" value="Unassembled WGS sequence"/>
</dbReference>
<feature type="compositionally biased region" description="Basic and acidic residues" evidence="1">
    <location>
        <begin position="981"/>
        <end position="990"/>
    </location>
</feature>
<feature type="region of interest" description="Disordered" evidence="1">
    <location>
        <begin position="244"/>
        <end position="269"/>
    </location>
</feature>
<feature type="compositionally biased region" description="Polar residues" evidence="1">
    <location>
        <begin position="1174"/>
        <end position="1194"/>
    </location>
</feature>
<feature type="compositionally biased region" description="Basic and acidic residues" evidence="1">
    <location>
        <begin position="17"/>
        <end position="28"/>
    </location>
</feature>
<dbReference type="SMART" id="SM00463">
    <property type="entry name" value="SMR"/>
    <property type="match status" value="1"/>
</dbReference>
<dbReference type="GO" id="GO:0005634">
    <property type="term" value="C:nucleus"/>
    <property type="evidence" value="ECO:0007669"/>
    <property type="project" value="TreeGrafter"/>
</dbReference>
<feature type="region of interest" description="Disordered" evidence="1">
    <location>
        <begin position="870"/>
        <end position="920"/>
    </location>
</feature>
<dbReference type="InterPro" id="IPR002625">
    <property type="entry name" value="Smr_dom"/>
</dbReference>
<feature type="region of interest" description="Disordered" evidence="1">
    <location>
        <begin position="318"/>
        <end position="350"/>
    </location>
</feature>
<gene>
    <name evidence="3" type="ORF">PMEA_00012235</name>
</gene>
<reference evidence="3 4" key="1">
    <citation type="submission" date="2022-05" db="EMBL/GenBank/DDBJ databases">
        <authorList>
            <consortium name="Genoscope - CEA"/>
            <person name="William W."/>
        </authorList>
    </citation>
    <scope>NUCLEOTIDE SEQUENCE [LARGE SCALE GENOMIC DNA]</scope>
</reference>
<evidence type="ECO:0000313" key="4">
    <source>
        <dbReference type="Proteomes" id="UP001159428"/>
    </source>
</evidence>
<feature type="compositionally biased region" description="Basic and acidic residues" evidence="1">
    <location>
        <begin position="1056"/>
        <end position="1068"/>
    </location>
</feature>
<feature type="compositionally biased region" description="Polar residues" evidence="1">
    <location>
        <begin position="676"/>
        <end position="693"/>
    </location>
</feature>
<name>A0AAU9WT70_9CNID</name>
<accession>A0AAU9WT70</accession>
<feature type="region of interest" description="Disordered" evidence="1">
    <location>
        <begin position="81"/>
        <end position="107"/>
    </location>
</feature>
<dbReference type="SMART" id="SM00546">
    <property type="entry name" value="CUE"/>
    <property type="match status" value="3"/>
</dbReference>
<feature type="region of interest" description="Disordered" evidence="1">
    <location>
        <begin position="1174"/>
        <end position="1206"/>
    </location>
</feature>
<dbReference type="PANTHER" id="PTHR46535:SF1">
    <property type="entry name" value="NEDD4-BINDING PROTEIN 2"/>
    <property type="match status" value="1"/>
</dbReference>
<dbReference type="Gene3D" id="3.40.50.300">
    <property type="entry name" value="P-loop containing nucleotide triphosphate hydrolases"/>
    <property type="match status" value="1"/>
</dbReference>
<dbReference type="Pfam" id="PF08590">
    <property type="entry name" value="DUF1771"/>
    <property type="match status" value="1"/>
</dbReference>
<protein>
    <recommendedName>
        <fullName evidence="2">Smr domain-containing protein</fullName>
    </recommendedName>
</protein>
<keyword evidence="4" id="KW-1185">Reference proteome</keyword>
<dbReference type="GO" id="GO:0004519">
    <property type="term" value="F:endonuclease activity"/>
    <property type="evidence" value="ECO:0007669"/>
    <property type="project" value="TreeGrafter"/>
</dbReference>
<dbReference type="SUPFAM" id="SSF52540">
    <property type="entry name" value="P-loop containing nucleoside triphosphate hydrolases"/>
    <property type="match status" value="1"/>
</dbReference>
<feature type="region of interest" description="Disordered" evidence="1">
    <location>
        <begin position="981"/>
        <end position="1026"/>
    </location>
</feature>
<dbReference type="CDD" id="cd14279">
    <property type="entry name" value="CUE"/>
    <property type="match status" value="1"/>
</dbReference>
<dbReference type="Gene3D" id="1.10.8.10">
    <property type="entry name" value="DNA helicase RuvA subunit, C-terminal domain"/>
    <property type="match status" value="2"/>
</dbReference>
<dbReference type="PROSITE" id="PS50828">
    <property type="entry name" value="SMR"/>
    <property type="match status" value="1"/>
</dbReference>
<dbReference type="InterPro" id="IPR036063">
    <property type="entry name" value="Smr_dom_sf"/>
</dbReference>
<dbReference type="PANTHER" id="PTHR46535">
    <property type="entry name" value="NEDD4-BINDING PROTEIN 2"/>
    <property type="match status" value="1"/>
</dbReference>